<dbReference type="RefSeq" id="WP_228104703.1">
    <property type="nucleotide sequence ID" value="NZ_CP101637.1"/>
</dbReference>
<proteinExistence type="inferred from homology"/>
<dbReference type="Pfam" id="PF01906">
    <property type="entry name" value="YbjQ_1"/>
    <property type="match status" value="1"/>
</dbReference>
<accession>A0ABY9PXN1</accession>
<protein>
    <recommendedName>
        <fullName evidence="2">UPF0145 protein TEMA_07700</fullName>
    </recommendedName>
</protein>
<dbReference type="HAMAP" id="MF_00338">
    <property type="entry name" value="UPF0145"/>
    <property type="match status" value="1"/>
</dbReference>
<evidence type="ECO:0000256" key="2">
    <source>
        <dbReference type="HAMAP-Rule" id="MF_00338"/>
    </source>
</evidence>
<dbReference type="Proteomes" id="UP001235030">
    <property type="component" value="Chromosome"/>
</dbReference>
<dbReference type="InterPro" id="IPR002765">
    <property type="entry name" value="UPF0145_YbjQ-like"/>
</dbReference>
<evidence type="ECO:0000256" key="1">
    <source>
        <dbReference type="ARBA" id="ARBA00010751"/>
    </source>
</evidence>
<evidence type="ECO:0000313" key="3">
    <source>
        <dbReference type="EMBL" id="WMT80453.1"/>
    </source>
</evidence>
<dbReference type="SUPFAM" id="SSF117782">
    <property type="entry name" value="YbjQ-like"/>
    <property type="match status" value="1"/>
</dbReference>
<dbReference type="PANTHER" id="PTHR34068">
    <property type="entry name" value="UPF0145 PROTEIN YBJQ"/>
    <property type="match status" value="1"/>
</dbReference>
<reference evidence="3 4" key="1">
    <citation type="submission" date="2022-07" db="EMBL/GenBank/DDBJ databases">
        <title>Genome sequence of Terrisporobacter mayombei DSM6539.</title>
        <authorList>
            <person name="Boeer T."/>
            <person name="Bengelsdorf F.R."/>
            <person name="Daniel R."/>
            <person name="Poehlein A."/>
        </authorList>
    </citation>
    <scope>NUCLEOTIDE SEQUENCE [LARGE SCALE GENOMIC DNA]</scope>
    <source>
        <strain evidence="3 4">DSM 6539</strain>
    </source>
</reference>
<keyword evidence="4" id="KW-1185">Reference proteome</keyword>
<comment type="similarity">
    <text evidence="1 2">Belongs to the UPF0145 family.</text>
</comment>
<dbReference type="Gene3D" id="3.30.110.70">
    <property type="entry name" value="Hypothetical protein apc22750. Chain B"/>
    <property type="match status" value="1"/>
</dbReference>
<sequence>MIITTTNSVPGKEVKEVFGLVSASTVRTKNIGKDIGASFKTLVGGEIKAYHEMMEEARKIAIGRMVEKAEGMGANAIIGMQLSTSAVMAGASEVIAYGTAVLIEE</sequence>
<dbReference type="PANTHER" id="PTHR34068:SF2">
    <property type="entry name" value="UPF0145 PROTEIN SCO3412"/>
    <property type="match status" value="1"/>
</dbReference>
<dbReference type="InterPro" id="IPR035439">
    <property type="entry name" value="UPF0145_dom_sf"/>
</dbReference>
<name>A0ABY9PXN1_9FIRM</name>
<organism evidence="3 4">
    <name type="scientific">Terrisporobacter mayombei</name>
    <dbReference type="NCBI Taxonomy" id="1541"/>
    <lineage>
        <taxon>Bacteria</taxon>
        <taxon>Bacillati</taxon>
        <taxon>Bacillota</taxon>
        <taxon>Clostridia</taxon>
        <taxon>Peptostreptococcales</taxon>
        <taxon>Peptostreptococcaceae</taxon>
        <taxon>Terrisporobacter</taxon>
    </lineage>
</organism>
<dbReference type="EMBL" id="CP101637">
    <property type="protein sequence ID" value="WMT80453.1"/>
    <property type="molecule type" value="Genomic_DNA"/>
</dbReference>
<evidence type="ECO:0000313" key="4">
    <source>
        <dbReference type="Proteomes" id="UP001235030"/>
    </source>
</evidence>
<gene>
    <name evidence="3" type="ORF">TEMA_07700</name>
</gene>